<feature type="transmembrane region" description="Helical" evidence="1">
    <location>
        <begin position="78"/>
        <end position="105"/>
    </location>
</feature>
<evidence type="ECO:0000313" key="3">
    <source>
        <dbReference type="Proteomes" id="UP000823914"/>
    </source>
</evidence>
<sequence length="111" mass="12604">MKKIIFITGITIFCVILIYFIYTAAYCVGAMDSIQKGIDNYEQIQEQRQLTKDETLILQNFKEELDTYVVRATPGLMFLLIIGALLVVIGLGCFFYLVCSITIFLSDQLLS</sequence>
<dbReference type="AlphaFoldDB" id="A0A9E2L2T1"/>
<dbReference type="Proteomes" id="UP000823914">
    <property type="component" value="Unassembled WGS sequence"/>
</dbReference>
<keyword evidence="1" id="KW-0472">Membrane</keyword>
<reference evidence="2" key="2">
    <citation type="submission" date="2021-04" db="EMBL/GenBank/DDBJ databases">
        <authorList>
            <person name="Gilroy R."/>
        </authorList>
    </citation>
    <scope>NUCLEOTIDE SEQUENCE</scope>
    <source>
        <strain evidence="2">Gambia15-2214</strain>
    </source>
</reference>
<gene>
    <name evidence="2" type="ORF">IAA16_09310</name>
</gene>
<protein>
    <submittedName>
        <fullName evidence="2">Uncharacterized protein</fullName>
    </submittedName>
</protein>
<keyword evidence="1" id="KW-1133">Transmembrane helix</keyword>
<keyword evidence="1" id="KW-0812">Transmembrane</keyword>
<dbReference type="EMBL" id="JAHLFV010000213">
    <property type="protein sequence ID" value="MBU3850750.1"/>
    <property type="molecule type" value="Genomic_DNA"/>
</dbReference>
<proteinExistence type="predicted"/>
<reference evidence="2" key="1">
    <citation type="journal article" date="2021" name="PeerJ">
        <title>Extensive microbial diversity within the chicken gut microbiome revealed by metagenomics and culture.</title>
        <authorList>
            <person name="Gilroy R."/>
            <person name="Ravi A."/>
            <person name="Getino M."/>
            <person name="Pursley I."/>
            <person name="Horton D.L."/>
            <person name="Alikhan N.F."/>
            <person name="Baker D."/>
            <person name="Gharbi K."/>
            <person name="Hall N."/>
            <person name="Watson M."/>
            <person name="Adriaenssens E.M."/>
            <person name="Foster-Nyarko E."/>
            <person name="Jarju S."/>
            <person name="Secka A."/>
            <person name="Antonio M."/>
            <person name="Oren A."/>
            <person name="Chaudhuri R.R."/>
            <person name="La Ragione R."/>
            <person name="Hildebrand F."/>
            <person name="Pallen M.J."/>
        </authorList>
    </citation>
    <scope>NUCLEOTIDE SEQUENCE</scope>
    <source>
        <strain evidence="2">Gambia15-2214</strain>
    </source>
</reference>
<feature type="transmembrane region" description="Helical" evidence="1">
    <location>
        <begin position="6"/>
        <end position="28"/>
    </location>
</feature>
<accession>A0A9E2L2T1</accession>
<evidence type="ECO:0000256" key="1">
    <source>
        <dbReference type="SAM" id="Phobius"/>
    </source>
</evidence>
<comment type="caution">
    <text evidence="2">The sequence shown here is derived from an EMBL/GenBank/DDBJ whole genome shotgun (WGS) entry which is preliminary data.</text>
</comment>
<organism evidence="2 3">
    <name type="scientific">Candidatus Treponema excrementipullorum</name>
    <dbReference type="NCBI Taxonomy" id="2838768"/>
    <lineage>
        <taxon>Bacteria</taxon>
        <taxon>Pseudomonadati</taxon>
        <taxon>Spirochaetota</taxon>
        <taxon>Spirochaetia</taxon>
        <taxon>Spirochaetales</taxon>
        <taxon>Treponemataceae</taxon>
        <taxon>Treponema</taxon>
    </lineage>
</organism>
<name>A0A9E2L2T1_9SPIR</name>
<evidence type="ECO:0000313" key="2">
    <source>
        <dbReference type="EMBL" id="MBU3850750.1"/>
    </source>
</evidence>